<organism evidence="1">
    <name type="scientific">bioreactor metagenome</name>
    <dbReference type="NCBI Taxonomy" id="1076179"/>
    <lineage>
        <taxon>unclassified sequences</taxon>
        <taxon>metagenomes</taxon>
        <taxon>ecological metagenomes</taxon>
    </lineage>
</organism>
<name>A0A645IUL5_9ZZZZ</name>
<dbReference type="AlphaFoldDB" id="A0A645IUL5"/>
<sequence>MVDDEIEGVAVLGLNRNELFVSGFSIVYESEITVRRERL</sequence>
<accession>A0A645IUL5</accession>
<proteinExistence type="predicted"/>
<dbReference type="EMBL" id="VSSQ01115373">
    <property type="protein sequence ID" value="MPN50843.1"/>
    <property type="molecule type" value="Genomic_DNA"/>
</dbReference>
<evidence type="ECO:0000313" key="1">
    <source>
        <dbReference type="EMBL" id="MPN50843.1"/>
    </source>
</evidence>
<protein>
    <submittedName>
        <fullName evidence="1">Uncharacterized protein</fullName>
    </submittedName>
</protein>
<comment type="caution">
    <text evidence="1">The sequence shown here is derived from an EMBL/GenBank/DDBJ whole genome shotgun (WGS) entry which is preliminary data.</text>
</comment>
<gene>
    <name evidence="1" type="ORF">SDC9_198482</name>
</gene>
<reference evidence="1" key="1">
    <citation type="submission" date="2019-08" db="EMBL/GenBank/DDBJ databases">
        <authorList>
            <person name="Kucharzyk K."/>
            <person name="Murdoch R.W."/>
            <person name="Higgins S."/>
            <person name="Loffler F."/>
        </authorList>
    </citation>
    <scope>NUCLEOTIDE SEQUENCE</scope>
</reference>